<protein>
    <submittedName>
        <fullName evidence="1">Uncharacterized protein</fullName>
    </submittedName>
</protein>
<name>A0A9E7UCH5_9EURY</name>
<reference evidence="1" key="1">
    <citation type="submission" date="2022-09" db="EMBL/GenBank/DDBJ databases">
        <title>Diverse halophilic archaea isolated from saline environments.</title>
        <authorList>
            <person name="Cui H.-L."/>
        </authorList>
    </citation>
    <scope>NUCLEOTIDE SEQUENCE</scope>
    <source>
        <strain evidence="1">ZS-35-S2</strain>
    </source>
</reference>
<evidence type="ECO:0000313" key="1">
    <source>
        <dbReference type="EMBL" id="UWM56252.1"/>
    </source>
</evidence>
<sequence>MPTPIYGGPDGEFHTGIELLKRTQDDSWGFLIGYEDRLVLSSPAGEERLYVEVPEHELPAGIHEENGVVVDERIV</sequence>
<dbReference type="AlphaFoldDB" id="A0A9E7UCH5"/>
<dbReference type="Proteomes" id="UP001057580">
    <property type="component" value="Chromosome"/>
</dbReference>
<proteinExistence type="predicted"/>
<dbReference type="EMBL" id="CP104003">
    <property type="protein sequence ID" value="UWM56252.1"/>
    <property type="molecule type" value="Genomic_DNA"/>
</dbReference>
<evidence type="ECO:0000313" key="2">
    <source>
        <dbReference type="Proteomes" id="UP001057580"/>
    </source>
</evidence>
<keyword evidence="2" id="KW-1185">Reference proteome</keyword>
<dbReference type="KEGG" id="ssai:N0B31_08135"/>
<accession>A0A9E7UCH5</accession>
<dbReference type="RefSeq" id="WP_260643366.1">
    <property type="nucleotide sequence ID" value="NZ_CP104003.1"/>
</dbReference>
<gene>
    <name evidence="1" type="ORF">N0B31_08135</name>
</gene>
<dbReference type="GeneID" id="74942383"/>
<organism evidence="1 2">
    <name type="scientific">Salinirubellus salinus</name>
    <dbReference type="NCBI Taxonomy" id="1364945"/>
    <lineage>
        <taxon>Archaea</taxon>
        <taxon>Methanobacteriati</taxon>
        <taxon>Methanobacteriota</taxon>
        <taxon>Stenosarchaea group</taxon>
        <taxon>Halobacteria</taxon>
        <taxon>Halobacteriales</taxon>
        <taxon>Natronomonadaceae</taxon>
        <taxon>Salinirubellus</taxon>
    </lineage>
</organism>